<evidence type="ECO:0000256" key="12">
    <source>
        <dbReference type="RuleBase" id="RU003357"/>
    </source>
</evidence>
<comment type="caution">
    <text evidence="16">The sequence shown here is derived from an EMBL/GenBank/DDBJ whole genome shotgun (WGS) entry which is preliminary data.</text>
</comment>
<evidence type="ECO:0000256" key="1">
    <source>
        <dbReference type="ARBA" id="ARBA00004571"/>
    </source>
</evidence>
<accession>A0A839V149</accession>
<dbReference type="PANTHER" id="PTHR32552:SF81">
    <property type="entry name" value="TONB-DEPENDENT OUTER MEMBRANE RECEPTOR"/>
    <property type="match status" value="1"/>
</dbReference>
<evidence type="ECO:0000313" key="17">
    <source>
        <dbReference type="EMBL" id="NVN29903.1"/>
    </source>
</evidence>
<feature type="domain" description="TonB-dependent receptor-like beta-barrel" evidence="14">
    <location>
        <begin position="301"/>
        <end position="721"/>
    </location>
</feature>
<evidence type="ECO:0000256" key="13">
    <source>
        <dbReference type="SAM" id="SignalP"/>
    </source>
</evidence>
<reference evidence="16 18" key="2">
    <citation type="submission" date="2020-08" db="EMBL/GenBank/DDBJ databases">
        <title>Genomic Encyclopedia of Type Strains, Phase III (KMG-III): the genomes of soil and plant-associated and newly described type strains.</title>
        <authorList>
            <person name="Whitman W."/>
        </authorList>
    </citation>
    <scope>NUCLEOTIDE SEQUENCE [LARGE SCALE GENOMIC DNA]</scope>
    <source>
        <strain evidence="16 18">CECT 8088</strain>
    </source>
</reference>
<keyword evidence="8 12" id="KW-0798">TonB box</keyword>
<evidence type="ECO:0000256" key="11">
    <source>
        <dbReference type="PROSITE-ProRule" id="PRU01360"/>
    </source>
</evidence>
<keyword evidence="7" id="KW-0406">Ion transport</keyword>
<evidence type="ECO:0000256" key="2">
    <source>
        <dbReference type="ARBA" id="ARBA00022448"/>
    </source>
</evidence>
<dbReference type="GO" id="GO:0006826">
    <property type="term" value="P:iron ion transport"/>
    <property type="evidence" value="ECO:0007669"/>
    <property type="project" value="UniProtKB-KW"/>
</dbReference>
<feature type="chain" id="PRO_5033643863" evidence="13">
    <location>
        <begin position="28"/>
        <end position="755"/>
    </location>
</feature>
<evidence type="ECO:0000313" key="16">
    <source>
        <dbReference type="EMBL" id="MBB3174170.1"/>
    </source>
</evidence>
<dbReference type="Proteomes" id="UP000565205">
    <property type="component" value="Unassembled WGS sequence"/>
</dbReference>
<evidence type="ECO:0000256" key="6">
    <source>
        <dbReference type="ARBA" id="ARBA00023004"/>
    </source>
</evidence>
<dbReference type="SUPFAM" id="SSF56935">
    <property type="entry name" value="Porins"/>
    <property type="match status" value="1"/>
</dbReference>
<dbReference type="Pfam" id="PF07715">
    <property type="entry name" value="Plug"/>
    <property type="match status" value="1"/>
</dbReference>
<dbReference type="GO" id="GO:0009279">
    <property type="term" value="C:cell outer membrane"/>
    <property type="evidence" value="ECO:0007669"/>
    <property type="project" value="UniProtKB-SubCell"/>
</dbReference>
<evidence type="ECO:0000256" key="5">
    <source>
        <dbReference type="ARBA" id="ARBA00022692"/>
    </source>
</evidence>
<keyword evidence="16" id="KW-0675">Receptor</keyword>
<evidence type="ECO:0000256" key="10">
    <source>
        <dbReference type="ARBA" id="ARBA00023237"/>
    </source>
</evidence>
<dbReference type="PANTHER" id="PTHR32552">
    <property type="entry name" value="FERRICHROME IRON RECEPTOR-RELATED"/>
    <property type="match status" value="1"/>
</dbReference>
<dbReference type="AlphaFoldDB" id="A0A839V149"/>
<keyword evidence="2 11" id="KW-0813">Transport</keyword>
<dbReference type="InterPro" id="IPR000531">
    <property type="entry name" value="Beta-barrel_TonB"/>
</dbReference>
<name>A0A839V149_9PROT</name>
<evidence type="ECO:0000256" key="9">
    <source>
        <dbReference type="ARBA" id="ARBA00023136"/>
    </source>
</evidence>
<evidence type="ECO:0000256" key="4">
    <source>
        <dbReference type="ARBA" id="ARBA00022496"/>
    </source>
</evidence>
<dbReference type="InterPro" id="IPR036942">
    <property type="entry name" value="Beta-barrel_TonB_sf"/>
</dbReference>
<comment type="subcellular location">
    <subcellularLocation>
        <location evidence="1 11">Cell outer membrane</location>
        <topology evidence="1 11">Multi-pass membrane protein</topology>
    </subcellularLocation>
</comment>
<feature type="domain" description="TonB-dependent receptor plug" evidence="15">
    <location>
        <begin position="64"/>
        <end position="167"/>
    </location>
</feature>
<evidence type="ECO:0000256" key="7">
    <source>
        <dbReference type="ARBA" id="ARBA00023065"/>
    </source>
</evidence>
<keyword evidence="10 11" id="KW-0998">Cell outer membrane</keyword>
<keyword evidence="13" id="KW-0732">Signal</keyword>
<dbReference type="EMBL" id="JABXXQ010000081">
    <property type="protein sequence ID" value="NVN29903.1"/>
    <property type="molecule type" value="Genomic_DNA"/>
</dbReference>
<feature type="signal peptide" evidence="13">
    <location>
        <begin position="1"/>
        <end position="27"/>
    </location>
</feature>
<protein>
    <submittedName>
        <fullName evidence="16">Iron complex outermembrane receptor protein</fullName>
    </submittedName>
    <submittedName>
        <fullName evidence="17">TonB-dependent receptor</fullName>
    </submittedName>
</protein>
<keyword evidence="9 11" id="KW-0472">Membrane</keyword>
<proteinExistence type="inferred from homology"/>
<keyword evidence="5 11" id="KW-0812">Transmembrane</keyword>
<gene>
    <name evidence="16" type="ORF">FHR90_002006</name>
    <name evidence="17" type="ORF">HUK83_06090</name>
</gene>
<reference evidence="17 19" key="1">
    <citation type="submission" date="2020-06" db="EMBL/GenBank/DDBJ databases">
        <title>Description of novel acetic acid bacteria.</title>
        <authorList>
            <person name="Sombolestani A."/>
        </authorList>
    </citation>
    <scope>NUCLEOTIDE SEQUENCE [LARGE SCALE GENOMIC DNA]</scope>
    <source>
        <strain evidence="17 19">LMG 26838</strain>
    </source>
</reference>
<dbReference type="PROSITE" id="PS52016">
    <property type="entry name" value="TONB_DEPENDENT_REC_3"/>
    <property type="match status" value="1"/>
</dbReference>
<dbReference type="Proteomes" id="UP000557688">
    <property type="component" value="Unassembled WGS sequence"/>
</dbReference>
<evidence type="ECO:0000259" key="14">
    <source>
        <dbReference type="Pfam" id="PF00593"/>
    </source>
</evidence>
<evidence type="ECO:0000256" key="8">
    <source>
        <dbReference type="ARBA" id="ARBA00023077"/>
    </source>
</evidence>
<dbReference type="Gene3D" id="2.40.170.20">
    <property type="entry name" value="TonB-dependent receptor, beta-barrel domain"/>
    <property type="match status" value="1"/>
</dbReference>
<dbReference type="RefSeq" id="WP_176622988.1">
    <property type="nucleotide sequence ID" value="NZ_JABXXQ010000081.1"/>
</dbReference>
<evidence type="ECO:0000256" key="3">
    <source>
        <dbReference type="ARBA" id="ARBA00022452"/>
    </source>
</evidence>
<keyword evidence="6" id="KW-0408">Iron</keyword>
<dbReference type="InterPro" id="IPR039426">
    <property type="entry name" value="TonB-dep_rcpt-like"/>
</dbReference>
<keyword evidence="4" id="KW-0410">Iron transport</keyword>
<dbReference type="InterPro" id="IPR012910">
    <property type="entry name" value="Plug_dom"/>
</dbReference>
<keyword evidence="18" id="KW-1185">Reference proteome</keyword>
<evidence type="ECO:0000313" key="18">
    <source>
        <dbReference type="Proteomes" id="UP000557688"/>
    </source>
</evidence>
<comment type="similarity">
    <text evidence="11 12">Belongs to the TonB-dependent receptor family.</text>
</comment>
<sequence>MRSTSRPDSRIALLLASAALVSSTARAAEPVARHRHAAAAKPPSEENIEVRRAHPSFRFGAAQHQAATVTEYSGADLVRLGVTKATDLQKIAPNVSIMSMNGTQTTVYYIRGIGMSDFTQNAMPSVMTYIDGVPYPVSSMSAGMLFDIATVGVVAGPVGTEHGLADSAGEVNIRTNDPTPDWHGGVSQDIASYARSRTTLYVSGPIAPTLSFRIAGQTEHGGGWQYSPANATHLGNADMGALRAKLRWTPDARTTVQFSAHWLQDDSQTIAVKPVLNSLPSKPYPSLPYQEANWSLKPAFARLIGRPASLYPSEHDTNWGADLNVAHDFSFATLQSISAYETERIAEYTDQDGTKWATGDTYRSIWANSFTQELRLHSRDDSAALQWDLGATYNRIRMNTNFFGDSTDYLPLRGYMLQTHYHQDGQTFAQFAHLSYRLPGRVSLFGGINHEANDQQLLGLNTKHIGINSLSFADEGANANQFSGVLGAQWQATARTMLYFKVSKGFKPGGFTANNTVVQSQLTPYKPETLLSYEAGIKSDVIANRLRLNAAAFYYDYHDQQYLGTYVVPSFGPLGRYTNIPKSEIWGVEFSADIHPFKGFYIHQNLGYQRGKFQDFQSSNTAAVYAHFQQTGIWAPFYTSYNGYDLGQPKLTLNGSADYTLQPPGPLSVETGLDWSYRGAQALTPGGTGVYMLPSYFLLGAHMTVRPTHGHWAATLYATNLLNRQYYTTGGSYTVTEFWLPGPPRFIGGRVSIDY</sequence>
<dbReference type="Pfam" id="PF00593">
    <property type="entry name" value="TonB_dep_Rec_b-barrel"/>
    <property type="match status" value="1"/>
</dbReference>
<organism evidence="16 18">
    <name type="scientific">Endobacter medicaginis</name>
    <dbReference type="NCBI Taxonomy" id="1181271"/>
    <lineage>
        <taxon>Bacteria</taxon>
        <taxon>Pseudomonadati</taxon>
        <taxon>Pseudomonadota</taxon>
        <taxon>Alphaproteobacteria</taxon>
        <taxon>Acetobacterales</taxon>
        <taxon>Acetobacteraceae</taxon>
        <taxon>Endobacter</taxon>
    </lineage>
</organism>
<evidence type="ECO:0000259" key="15">
    <source>
        <dbReference type="Pfam" id="PF07715"/>
    </source>
</evidence>
<dbReference type="EMBL" id="JACHXV010000006">
    <property type="protein sequence ID" value="MBB3174170.1"/>
    <property type="molecule type" value="Genomic_DNA"/>
</dbReference>
<keyword evidence="3 11" id="KW-1134">Transmembrane beta strand</keyword>
<evidence type="ECO:0000313" key="19">
    <source>
        <dbReference type="Proteomes" id="UP000565205"/>
    </source>
</evidence>